<evidence type="ECO:0000256" key="2">
    <source>
        <dbReference type="ARBA" id="ARBA00023125"/>
    </source>
</evidence>
<dbReference type="Pfam" id="PF00392">
    <property type="entry name" value="GntR"/>
    <property type="match status" value="1"/>
</dbReference>
<dbReference type="CDD" id="cd07377">
    <property type="entry name" value="WHTH_GntR"/>
    <property type="match status" value="1"/>
</dbReference>
<dbReference type="AlphaFoldDB" id="A0A2G6KJ95"/>
<accession>A0A2G6KJ95</accession>
<dbReference type="GO" id="GO:0003677">
    <property type="term" value="F:DNA binding"/>
    <property type="evidence" value="ECO:0007669"/>
    <property type="project" value="UniProtKB-KW"/>
</dbReference>
<keyword evidence="1" id="KW-0805">Transcription regulation</keyword>
<protein>
    <recommendedName>
        <fullName evidence="4">HTH gntR-type domain-containing protein</fullName>
    </recommendedName>
</protein>
<dbReference type="Gene3D" id="1.10.10.10">
    <property type="entry name" value="Winged helix-like DNA-binding domain superfamily/Winged helix DNA-binding domain"/>
    <property type="match status" value="1"/>
</dbReference>
<keyword evidence="3" id="KW-0804">Transcription</keyword>
<dbReference type="SUPFAM" id="SSF48008">
    <property type="entry name" value="GntR ligand-binding domain-like"/>
    <property type="match status" value="1"/>
</dbReference>
<dbReference type="PANTHER" id="PTHR43537:SF45">
    <property type="entry name" value="GNTR FAMILY REGULATORY PROTEIN"/>
    <property type="match status" value="1"/>
</dbReference>
<dbReference type="PROSITE" id="PS50949">
    <property type="entry name" value="HTH_GNTR"/>
    <property type="match status" value="1"/>
</dbReference>
<dbReference type="Pfam" id="PF07729">
    <property type="entry name" value="FCD"/>
    <property type="match status" value="1"/>
</dbReference>
<comment type="caution">
    <text evidence="5">The sequence shown here is derived from an EMBL/GenBank/DDBJ whole genome shotgun (WGS) entry which is preliminary data.</text>
</comment>
<dbReference type="InterPro" id="IPR008920">
    <property type="entry name" value="TF_FadR/GntR_C"/>
</dbReference>
<evidence type="ECO:0000256" key="3">
    <source>
        <dbReference type="ARBA" id="ARBA00023163"/>
    </source>
</evidence>
<dbReference type="SMART" id="SM00345">
    <property type="entry name" value="HTH_GNTR"/>
    <property type="match status" value="1"/>
</dbReference>
<dbReference type="PANTHER" id="PTHR43537">
    <property type="entry name" value="TRANSCRIPTIONAL REGULATOR, GNTR FAMILY"/>
    <property type="match status" value="1"/>
</dbReference>
<dbReference type="InterPro" id="IPR011711">
    <property type="entry name" value="GntR_C"/>
</dbReference>
<evidence type="ECO:0000256" key="1">
    <source>
        <dbReference type="ARBA" id="ARBA00023015"/>
    </source>
</evidence>
<dbReference type="SUPFAM" id="SSF46785">
    <property type="entry name" value="Winged helix' DNA-binding domain"/>
    <property type="match status" value="1"/>
</dbReference>
<dbReference type="InterPro" id="IPR000524">
    <property type="entry name" value="Tscrpt_reg_HTH_GntR"/>
</dbReference>
<name>A0A2G6KJ95_9BACT</name>
<gene>
    <name evidence="5" type="ORF">CSA56_02965</name>
</gene>
<dbReference type="InterPro" id="IPR036390">
    <property type="entry name" value="WH_DNA-bd_sf"/>
</dbReference>
<feature type="domain" description="HTH gntR-type" evidence="4">
    <location>
        <begin position="13"/>
        <end position="80"/>
    </location>
</feature>
<dbReference type="SMART" id="SM00895">
    <property type="entry name" value="FCD"/>
    <property type="match status" value="1"/>
</dbReference>
<dbReference type="Gene3D" id="1.20.120.530">
    <property type="entry name" value="GntR ligand-binding domain-like"/>
    <property type="match status" value="1"/>
</dbReference>
<dbReference type="GO" id="GO:0003700">
    <property type="term" value="F:DNA-binding transcription factor activity"/>
    <property type="evidence" value="ECO:0007669"/>
    <property type="project" value="InterPro"/>
</dbReference>
<reference evidence="5 6" key="1">
    <citation type="submission" date="2017-10" db="EMBL/GenBank/DDBJ databases">
        <title>Novel microbial diversity and functional potential in the marine mammal oral microbiome.</title>
        <authorList>
            <person name="Dudek N.K."/>
            <person name="Sun C.L."/>
            <person name="Burstein D."/>
            <person name="Kantor R.S."/>
            <person name="Aliaga Goltsman D.S."/>
            <person name="Bik E.M."/>
            <person name="Thomas B.C."/>
            <person name="Banfield J.F."/>
            <person name="Relman D.A."/>
        </authorList>
    </citation>
    <scope>NUCLEOTIDE SEQUENCE [LARGE SCALE GENOMIC DNA]</scope>
    <source>
        <strain evidence="5">DOLJORAL78_47_16</strain>
    </source>
</reference>
<evidence type="ECO:0000313" key="6">
    <source>
        <dbReference type="Proteomes" id="UP000230821"/>
    </source>
</evidence>
<evidence type="ECO:0000259" key="4">
    <source>
        <dbReference type="PROSITE" id="PS50949"/>
    </source>
</evidence>
<keyword evidence="2" id="KW-0238">DNA-binding</keyword>
<evidence type="ECO:0000313" key="5">
    <source>
        <dbReference type="EMBL" id="PIE35748.1"/>
    </source>
</evidence>
<sequence length="221" mass="25517">MTATTPVYKIERQNLAEQVYSYIKRLILSGDLKGGENILEDKIAEQFGISRTPVREAFQRLDEYGLIELKPRSYAVVITLALHEAEHITRVRAQLETLSVELLTECGTPEDFDVLKELAQECNNLLSESDIPNEFEADMHFHLEIAKRTGNRHLYDLLEKISDKVQLLRLEFHLPLEFLKTCVGQHTAIVEMMRQGKKEAAISLMKKHTINQLEYYTKEKT</sequence>
<organism evidence="5 6">
    <name type="scientific">candidate division KSB3 bacterium</name>
    <dbReference type="NCBI Taxonomy" id="2044937"/>
    <lineage>
        <taxon>Bacteria</taxon>
        <taxon>candidate division KSB3</taxon>
    </lineage>
</organism>
<proteinExistence type="predicted"/>
<dbReference type="EMBL" id="PDSK01000034">
    <property type="protein sequence ID" value="PIE35748.1"/>
    <property type="molecule type" value="Genomic_DNA"/>
</dbReference>
<dbReference type="InterPro" id="IPR036388">
    <property type="entry name" value="WH-like_DNA-bd_sf"/>
</dbReference>
<dbReference type="Proteomes" id="UP000230821">
    <property type="component" value="Unassembled WGS sequence"/>
</dbReference>